<accession>A0A1D8U3G3</accession>
<reference evidence="2" key="1">
    <citation type="submission" date="2016-10" db="EMBL/GenBank/DDBJ databases">
        <title>Comparative genomics uncovers the prolific and rare metabolic potential of the cyanobacterial genus Moorea.</title>
        <authorList>
            <person name="Leao T."/>
            <person name="Castelao G."/>
            <person name="Korobeynikov A."/>
            <person name="Monroe E.A."/>
            <person name="Podell S."/>
            <person name="Glukhov E."/>
            <person name="Allen E."/>
            <person name="Gerwick W.H."/>
            <person name="Gerwick L."/>
        </authorList>
    </citation>
    <scope>NUCLEOTIDE SEQUENCE [LARGE SCALE GENOMIC DNA]</scope>
    <source>
        <strain evidence="2">PAL-8-15-08-1</strain>
    </source>
</reference>
<dbReference type="Pfam" id="PF01663">
    <property type="entry name" value="Phosphodiest"/>
    <property type="match status" value="1"/>
</dbReference>
<name>A0A1D8U3G3_9CYAN</name>
<dbReference type="Proteomes" id="UP000177870">
    <property type="component" value="Chromosome"/>
</dbReference>
<dbReference type="RefSeq" id="WP_070396799.1">
    <property type="nucleotide sequence ID" value="NZ_CP017599.1"/>
</dbReference>
<dbReference type="SUPFAM" id="SSF53649">
    <property type="entry name" value="Alkaline phosphatase-like"/>
    <property type="match status" value="1"/>
</dbReference>
<dbReference type="KEGG" id="mpro:BJP34_21080"/>
<dbReference type="InterPro" id="IPR002591">
    <property type="entry name" value="Phosphodiest/P_Trfase"/>
</dbReference>
<gene>
    <name evidence="1" type="ORF">BJP34_21080</name>
</gene>
<dbReference type="InterPro" id="IPR017850">
    <property type="entry name" value="Alkaline_phosphatase_core_sf"/>
</dbReference>
<organism evidence="1 2">
    <name type="scientific">Moorena producens PAL-8-15-08-1</name>
    <dbReference type="NCBI Taxonomy" id="1458985"/>
    <lineage>
        <taxon>Bacteria</taxon>
        <taxon>Bacillati</taxon>
        <taxon>Cyanobacteriota</taxon>
        <taxon>Cyanophyceae</taxon>
        <taxon>Coleofasciculales</taxon>
        <taxon>Coleofasciculaceae</taxon>
        <taxon>Moorena</taxon>
    </lineage>
</organism>
<dbReference type="STRING" id="1458985.BJP34_21080"/>
<sequence>MKKPVIAIGLDAAEPSVIEKWMSQGHLQTMRRLRDQGTYGRLKNFEAFSAETPWTTFLTGCSPEKTGFWSFLGFREGTYDFYTKAAYDYNEYSPFYALGEDYRVAVFDMPQARLSDKVNGLQVLAWGAHSPQVDSGSLPTSLFQELVDKHGEHPGLHNDYSVCLDLKATLRLQKILETGIARRATICQDLLQQESWDLFLTVFGEAHALGHNFWQLSQPEHPLYEDLSPRVSGDPMLEGFQAIDRAIGKILAKAPKDAHVVIFSAHGMGPNTMDVPSTTFLAEFLYRHSFPGKFALANGGELGTPLEPIMTKMKWNYWERHLWGTKYDPNPIRRFLRRETPTKLFELIEPWLDSSKETDLISPFRLTKETDVVPYQPASWYMPLWPKMKAFALPSFAEGYIRINLQGREPQGLVPPSEYDALCDELIQKLYALKDARKGVPMIKDIIKTRKSASDRNPKLSDPDLVIVWQDEYATDVVESPDVGRIGPVPHYRAGSHRSEGFIIANGPGIASGVDLGRGHALDLAPTILQLMGAPIPEYFDGNPLPLLAKELVNG</sequence>
<dbReference type="EMBL" id="CP017599">
    <property type="protein sequence ID" value="AOX04441.1"/>
    <property type="molecule type" value="Genomic_DNA"/>
</dbReference>
<proteinExistence type="predicted"/>
<dbReference type="AlphaFoldDB" id="A0A1D8U3G3"/>
<evidence type="ECO:0000313" key="1">
    <source>
        <dbReference type="EMBL" id="AOX04441.1"/>
    </source>
</evidence>
<evidence type="ECO:0000313" key="2">
    <source>
        <dbReference type="Proteomes" id="UP000177870"/>
    </source>
</evidence>
<dbReference type="Gene3D" id="3.40.720.10">
    <property type="entry name" value="Alkaline Phosphatase, subunit A"/>
    <property type="match status" value="2"/>
</dbReference>
<protein>
    <submittedName>
        <fullName evidence="1">Nucleotide pyrophosphatase</fullName>
    </submittedName>
</protein>